<evidence type="ECO:0000313" key="2">
    <source>
        <dbReference type="EMBL" id="GMN42875.1"/>
    </source>
</evidence>
<organism evidence="2 3">
    <name type="scientific">Ficus carica</name>
    <name type="common">Common fig</name>
    <dbReference type="NCBI Taxonomy" id="3494"/>
    <lineage>
        <taxon>Eukaryota</taxon>
        <taxon>Viridiplantae</taxon>
        <taxon>Streptophyta</taxon>
        <taxon>Embryophyta</taxon>
        <taxon>Tracheophyta</taxon>
        <taxon>Spermatophyta</taxon>
        <taxon>Magnoliopsida</taxon>
        <taxon>eudicotyledons</taxon>
        <taxon>Gunneridae</taxon>
        <taxon>Pentapetalae</taxon>
        <taxon>rosids</taxon>
        <taxon>fabids</taxon>
        <taxon>Rosales</taxon>
        <taxon>Moraceae</taxon>
        <taxon>Ficeae</taxon>
        <taxon>Ficus</taxon>
    </lineage>
</organism>
<dbReference type="AlphaFoldDB" id="A0AA87ZZS4"/>
<keyword evidence="1" id="KW-0472">Membrane</keyword>
<feature type="transmembrane region" description="Helical" evidence="1">
    <location>
        <begin position="85"/>
        <end position="114"/>
    </location>
</feature>
<evidence type="ECO:0000313" key="3">
    <source>
        <dbReference type="Proteomes" id="UP001187192"/>
    </source>
</evidence>
<reference evidence="2" key="1">
    <citation type="submission" date="2023-07" db="EMBL/GenBank/DDBJ databases">
        <title>draft genome sequence of fig (Ficus carica).</title>
        <authorList>
            <person name="Takahashi T."/>
            <person name="Nishimura K."/>
        </authorList>
    </citation>
    <scope>NUCLEOTIDE SEQUENCE</scope>
</reference>
<protein>
    <submittedName>
        <fullName evidence="2">Uncharacterized protein</fullName>
    </submittedName>
</protein>
<dbReference type="EMBL" id="BTGU01000015">
    <property type="protein sequence ID" value="GMN42875.1"/>
    <property type="molecule type" value="Genomic_DNA"/>
</dbReference>
<sequence>MYDVYAGGGGYTVVIISWVFRGSAFRKVRNRQWHLACRRFLGPKDEDLTIARRLLGLEVITWLGGLRLGEIEKGKGHGFNDTFRLSTLVVVVIFLPATFPILTCGYAGCLVISAI</sequence>
<keyword evidence="1" id="KW-1133">Transmembrane helix</keyword>
<proteinExistence type="predicted"/>
<name>A0AA87ZZS4_FICCA</name>
<feature type="transmembrane region" description="Helical" evidence="1">
    <location>
        <begin position="6"/>
        <end position="24"/>
    </location>
</feature>
<accession>A0AA87ZZS4</accession>
<dbReference type="Proteomes" id="UP001187192">
    <property type="component" value="Unassembled WGS sequence"/>
</dbReference>
<gene>
    <name evidence="2" type="ORF">TIFTF001_012089</name>
</gene>
<keyword evidence="1" id="KW-0812">Transmembrane</keyword>
<comment type="caution">
    <text evidence="2">The sequence shown here is derived from an EMBL/GenBank/DDBJ whole genome shotgun (WGS) entry which is preliminary data.</text>
</comment>
<keyword evidence="3" id="KW-1185">Reference proteome</keyword>
<evidence type="ECO:0000256" key="1">
    <source>
        <dbReference type="SAM" id="Phobius"/>
    </source>
</evidence>